<dbReference type="InterPro" id="IPR000836">
    <property type="entry name" value="PRTase_dom"/>
</dbReference>
<evidence type="ECO:0000313" key="5">
    <source>
        <dbReference type="EMBL" id="MCD9095386.1"/>
    </source>
</evidence>
<reference evidence="5" key="2">
    <citation type="journal article" date="2022" name="Syst. Appl. Microbiol.">
        <title>Physiological and genomic characterisation of Luteimonas fraxinea sp. nov., a bacterial species associated with trees tolerant to ash dieback.</title>
        <authorList>
            <person name="Ulrich K."/>
            <person name="Becker R."/>
            <person name="Behrendt U."/>
            <person name="Kube M."/>
            <person name="Schneck V."/>
            <person name="Ulrich A."/>
        </authorList>
    </citation>
    <scope>NUCLEOTIDE SEQUENCE</scope>
    <source>
        <strain evidence="5">A1P009</strain>
    </source>
</reference>
<evidence type="ECO:0000256" key="1">
    <source>
        <dbReference type="ARBA" id="ARBA00022676"/>
    </source>
</evidence>
<dbReference type="InterPro" id="IPR035902">
    <property type="entry name" value="Nuc_phospho_transferase"/>
</dbReference>
<dbReference type="InterPro" id="IPR029057">
    <property type="entry name" value="PRTase-like"/>
</dbReference>
<dbReference type="EMBL" id="JAJQKU010000001">
    <property type="protein sequence ID" value="MCD9095386.1"/>
    <property type="molecule type" value="Genomic_DNA"/>
</dbReference>
<dbReference type="SUPFAM" id="SSF53271">
    <property type="entry name" value="PRTase-like"/>
    <property type="match status" value="1"/>
</dbReference>
<organism evidence="5 6">
    <name type="scientific">Luteimonas fraxinea</name>
    <dbReference type="NCBI Taxonomy" id="2901869"/>
    <lineage>
        <taxon>Bacteria</taxon>
        <taxon>Pseudomonadati</taxon>
        <taxon>Pseudomonadota</taxon>
        <taxon>Gammaproteobacteria</taxon>
        <taxon>Lysobacterales</taxon>
        <taxon>Lysobacteraceae</taxon>
        <taxon>Luteimonas</taxon>
    </lineage>
</organism>
<sequence length="278" mass="29421">MLRKTRHGDRDVEIAFPDLSSWRDRTPVLVDDIASSGRTLAVAARMLREQGLKTPECVVVHALFGDDAWETLVPLFARITSTDAVPHPSNRIALAPLIADALVWGLRTEPTTTGVPLTTAISTRFSGREHTMPIDTDVSARWRAGHGPIIHRADTGAHIDALVAQRASARPTMSSCGIERVLDIDTEDQLVASVLSKKIAAGTTHVLIDIPVVLTAKGPQPGGGRASGGPAVDHCRGVRPQGAVPADRRPPAGGTRLRPGAGGPRRARGAAHHARCAA</sequence>
<dbReference type="Gene3D" id="1.20.970.50">
    <property type="match status" value="1"/>
</dbReference>
<dbReference type="SUPFAM" id="SSF52418">
    <property type="entry name" value="Nucleoside phosphorylase/phosphoribosyltransferase catalytic domain"/>
    <property type="match status" value="1"/>
</dbReference>
<reference evidence="5" key="1">
    <citation type="submission" date="2021-12" db="EMBL/GenBank/DDBJ databases">
        <authorList>
            <person name="Ulrich A."/>
        </authorList>
    </citation>
    <scope>NUCLEOTIDE SEQUENCE</scope>
    <source>
        <strain evidence="5">A1P009</strain>
    </source>
</reference>
<feature type="compositionally biased region" description="Basic residues" evidence="3">
    <location>
        <begin position="265"/>
        <end position="278"/>
    </location>
</feature>
<evidence type="ECO:0000256" key="3">
    <source>
        <dbReference type="SAM" id="MobiDB-lite"/>
    </source>
</evidence>
<comment type="caution">
    <text evidence="5">The sequence shown here is derived from an EMBL/GenBank/DDBJ whole genome shotgun (WGS) entry which is preliminary data.</text>
</comment>
<dbReference type="Pfam" id="PF00156">
    <property type="entry name" value="Pribosyltran"/>
    <property type="match status" value="1"/>
</dbReference>
<accession>A0ABS8U9E5</accession>
<evidence type="ECO:0000259" key="4">
    <source>
        <dbReference type="Pfam" id="PF00156"/>
    </source>
</evidence>
<keyword evidence="2" id="KW-0808">Transferase</keyword>
<proteinExistence type="predicted"/>
<feature type="domain" description="Phosphoribosyltransferase" evidence="4">
    <location>
        <begin position="15"/>
        <end position="61"/>
    </location>
</feature>
<gene>
    <name evidence="5" type="ORF">LTT95_00325</name>
</gene>
<dbReference type="Proteomes" id="UP001430360">
    <property type="component" value="Unassembled WGS sequence"/>
</dbReference>
<name>A0ABS8U9E5_9GAMM</name>
<evidence type="ECO:0000313" key="6">
    <source>
        <dbReference type="Proteomes" id="UP001430360"/>
    </source>
</evidence>
<protein>
    <recommendedName>
        <fullName evidence="4">Phosphoribosyltransferase domain-containing protein</fullName>
    </recommendedName>
</protein>
<keyword evidence="6" id="KW-1185">Reference proteome</keyword>
<feature type="region of interest" description="Disordered" evidence="3">
    <location>
        <begin position="219"/>
        <end position="278"/>
    </location>
</feature>
<keyword evidence="1" id="KW-0328">Glycosyltransferase</keyword>
<evidence type="ECO:0000256" key="2">
    <source>
        <dbReference type="ARBA" id="ARBA00022679"/>
    </source>
</evidence>
<dbReference type="CDD" id="cd06223">
    <property type="entry name" value="PRTases_typeI"/>
    <property type="match status" value="1"/>
</dbReference>
<dbReference type="Gene3D" id="3.40.50.2020">
    <property type="match status" value="1"/>
</dbReference>